<sequence length="313" mass="34628">MRQTYVIFGYGPVGQSIVHQLLARGTGETIRVAQRTRPADLPVGVTFQSCDMRDAAAVATACEGADQIVLAVGFAYQSTTWASHWPAAMAHVLAGAQRAGARLIFVDNLYLYGPQTRPLVETMPPMDYGRKPAVRAAITRQWLAAHHEGKVRVTALRAPDFYGPGVKQSHLGELGLAAIAQGKKAMLIVDPDQPHDFAYVPDIGRAVMSLLDADDSDFGQAWHVPSAPTTSPRAILDIAARQLNQTLKLTSLPMAWLPILGLVHPMMREMVEMRFQWDRPYQVDCKKFETRFWADPTSFERGVQETLKSFQSQ</sequence>
<accession>A0A2P2EAX0</accession>
<evidence type="ECO:0000259" key="1">
    <source>
        <dbReference type="Pfam" id="PF01370"/>
    </source>
</evidence>
<evidence type="ECO:0000313" key="3">
    <source>
        <dbReference type="Proteomes" id="UP000245086"/>
    </source>
</evidence>
<evidence type="ECO:0000313" key="2">
    <source>
        <dbReference type="EMBL" id="GBF58179.1"/>
    </source>
</evidence>
<dbReference type="Proteomes" id="UP000245086">
    <property type="component" value="Unassembled WGS sequence"/>
</dbReference>
<organism evidence="2 3">
    <name type="scientific">Candidatus Phycosocius bacilliformis</name>
    <dbReference type="NCBI Taxonomy" id="1445552"/>
    <lineage>
        <taxon>Bacteria</taxon>
        <taxon>Pseudomonadati</taxon>
        <taxon>Pseudomonadota</taxon>
        <taxon>Alphaproteobacteria</taxon>
        <taxon>Caulobacterales</taxon>
        <taxon>Caulobacterales incertae sedis</taxon>
        <taxon>Candidatus Phycosocius</taxon>
    </lineage>
</organism>
<comment type="caution">
    <text evidence="2">The sequence shown here is derived from an EMBL/GenBank/DDBJ whole genome shotgun (WGS) entry which is preliminary data.</text>
</comment>
<dbReference type="PANTHER" id="PTHR43245:SF13">
    <property type="entry name" value="UDP-D-APIOSE_UDP-D-XYLOSE SYNTHASE 2"/>
    <property type="match status" value="1"/>
</dbReference>
<dbReference type="RefSeq" id="WP_108985042.1">
    <property type="nucleotide sequence ID" value="NZ_BFBR01000005.1"/>
</dbReference>
<dbReference type="InterPro" id="IPR001509">
    <property type="entry name" value="Epimerase_deHydtase"/>
</dbReference>
<protein>
    <recommendedName>
        <fullName evidence="1">NAD-dependent epimerase/dehydratase domain-containing protein</fullName>
    </recommendedName>
</protein>
<dbReference type="EMBL" id="BFBR01000005">
    <property type="protein sequence ID" value="GBF58179.1"/>
    <property type="molecule type" value="Genomic_DNA"/>
</dbReference>
<dbReference type="InterPro" id="IPR036291">
    <property type="entry name" value="NAD(P)-bd_dom_sf"/>
</dbReference>
<gene>
    <name evidence="2" type="ORF">PbB2_01851</name>
</gene>
<dbReference type="Pfam" id="PF01370">
    <property type="entry name" value="Epimerase"/>
    <property type="match status" value="1"/>
</dbReference>
<dbReference type="OrthoDB" id="8205493at2"/>
<dbReference type="Gene3D" id="3.40.50.720">
    <property type="entry name" value="NAD(P)-binding Rossmann-like Domain"/>
    <property type="match status" value="1"/>
</dbReference>
<dbReference type="SUPFAM" id="SSF51735">
    <property type="entry name" value="NAD(P)-binding Rossmann-fold domains"/>
    <property type="match status" value="1"/>
</dbReference>
<dbReference type="InterPro" id="IPR050177">
    <property type="entry name" value="Lipid_A_modif_metabolic_enz"/>
</dbReference>
<keyword evidence="3" id="KW-1185">Reference proteome</keyword>
<feature type="domain" description="NAD-dependent epimerase/dehydratase" evidence="1">
    <location>
        <begin position="10"/>
        <end position="216"/>
    </location>
</feature>
<dbReference type="AlphaFoldDB" id="A0A2P2EAX0"/>
<reference evidence="2 3" key="1">
    <citation type="journal article" date="2018" name="Genome Announc.">
        <title>Draft Genome Sequence of "Candidatus Phycosocius bacilliformis," an Alphaproteobacterial Ectosymbiont of the Hydrocarbon-Producing Green Alga Botryococcus braunii.</title>
        <authorList>
            <person name="Tanabe Y."/>
            <person name="Yamaguchi H."/>
            <person name="Watanabe M.M."/>
        </authorList>
    </citation>
    <scope>NUCLEOTIDE SEQUENCE [LARGE SCALE GENOMIC DNA]</scope>
    <source>
        <strain evidence="2 3">BOTRYCO-2</strain>
    </source>
</reference>
<name>A0A2P2EAX0_9PROT</name>
<dbReference type="PANTHER" id="PTHR43245">
    <property type="entry name" value="BIFUNCTIONAL POLYMYXIN RESISTANCE PROTEIN ARNA"/>
    <property type="match status" value="1"/>
</dbReference>
<proteinExistence type="predicted"/>